<dbReference type="EMBL" id="JBHTHX010000543">
    <property type="protein sequence ID" value="MFD0886207.1"/>
    <property type="molecule type" value="Genomic_DNA"/>
</dbReference>
<evidence type="ECO:0000313" key="2">
    <source>
        <dbReference type="EMBL" id="MFD0886207.1"/>
    </source>
</evidence>
<comment type="caution">
    <text evidence="2">The sequence shown here is derived from an EMBL/GenBank/DDBJ whole genome shotgun (WGS) entry which is preliminary data.</text>
</comment>
<feature type="region of interest" description="Disordered" evidence="1">
    <location>
        <begin position="1"/>
        <end position="22"/>
    </location>
</feature>
<reference evidence="3" key="1">
    <citation type="journal article" date="2019" name="Int. J. Syst. Evol. Microbiol.">
        <title>The Global Catalogue of Microorganisms (GCM) 10K type strain sequencing project: providing services to taxonomists for standard genome sequencing and annotation.</title>
        <authorList>
            <consortium name="The Broad Institute Genomics Platform"/>
            <consortium name="The Broad Institute Genome Sequencing Center for Infectious Disease"/>
            <person name="Wu L."/>
            <person name="Ma J."/>
        </authorList>
    </citation>
    <scope>NUCLEOTIDE SEQUENCE [LARGE SCALE GENOMIC DNA]</scope>
    <source>
        <strain evidence="3">CCUG 62974</strain>
    </source>
</reference>
<dbReference type="Proteomes" id="UP001597024">
    <property type="component" value="Unassembled WGS sequence"/>
</dbReference>
<name>A0ABW3DU17_9ACTN</name>
<keyword evidence="3" id="KW-1185">Reference proteome</keyword>
<proteinExistence type="predicted"/>
<feature type="region of interest" description="Disordered" evidence="1">
    <location>
        <begin position="54"/>
        <end position="106"/>
    </location>
</feature>
<gene>
    <name evidence="2" type="ORF">ACFQ08_16805</name>
</gene>
<sequence length="106" mass="10826">EDPDLRTLGLAEDLGGGPTEDNIPSTILDLTTAVPRLLRKGAIPVGRLRGVVGYVATDGDPEPDAEPEKPDAEPKPEAKAGPAPEAKPEAGAEAKPEAGAKPDSRG</sequence>
<dbReference type="Gene3D" id="3.90.870.10">
    <property type="entry name" value="DHBP synthase"/>
    <property type="match status" value="1"/>
</dbReference>
<feature type="non-terminal residue" evidence="2">
    <location>
        <position position="1"/>
    </location>
</feature>
<feature type="compositionally biased region" description="Basic and acidic residues" evidence="1">
    <location>
        <begin position="66"/>
        <end position="78"/>
    </location>
</feature>
<accession>A0ABW3DU17</accession>
<organism evidence="2 3">
    <name type="scientific">Streptosporangium algeriense</name>
    <dbReference type="NCBI Taxonomy" id="1682748"/>
    <lineage>
        <taxon>Bacteria</taxon>
        <taxon>Bacillati</taxon>
        <taxon>Actinomycetota</taxon>
        <taxon>Actinomycetes</taxon>
        <taxon>Streptosporangiales</taxon>
        <taxon>Streptosporangiaceae</taxon>
        <taxon>Streptosporangium</taxon>
    </lineage>
</organism>
<feature type="compositionally biased region" description="Basic and acidic residues" evidence="1">
    <location>
        <begin position="86"/>
        <end position="106"/>
    </location>
</feature>
<evidence type="ECO:0000313" key="3">
    <source>
        <dbReference type="Proteomes" id="UP001597024"/>
    </source>
</evidence>
<evidence type="ECO:0000256" key="1">
    <source>
        <dbReference type="SAM" id="MobiDB-lite"/>
    </source>
</evidence>
<protein>
    <submittedName>
        <fullName evidence="2">Uncharacterized protein</fullName>
    </submittedName>
</protein>